<reference evidence="2 3" key="1">
    <citation type="submission" date="2022-05" db="EMBL/GenBank/DDBJ databases">
        <authorList>
            <consortium name="Genoscope - CEA"/>
            <person name="William W."/>
        </authorList>
    </citation>
    <scope>NUCLEOTIDE SEQUENCE [LARGE SCALE GENOMIC DNA]</scope>
</reference>
<dbReference type="NCBIfam" id="NF005565">
    <property type="entry name" value="PRK07235.1"/>
    <property type="match status" value="1"/>
</dbReference>
<keyword evidence="3" id="KW-1185">Reference proteome</keyword>
<dbReference type="PANTHER" id="PTHR11895">
    <property type="entry name" value="TRANSAMIDASE"/>
    <property type="match status" value="1"/>
</dbReference>
<dbReference type="Proteomes" id="UP001159428">
    <property type="component" value="Unassembled WGS sequence"/>
</dbReference>
<organism evidence="2 3">
    <name type="scientific">Pocillopora meandrina</name>
    <dbReference type="NCBI Taxonomy" id="46732"/>
    <lineage>
        <taxon>Eukaryota</taxon>
        <taxon>Metazoa</taxon>
        <taxon>Cnidaria</taxon>
        <taxon>Anthozoa</taxon>
        <taxon>Hexacorallia</taxon>
        <taxon>Scleractinia</taxon>
        <taxon>Astrocoeniina</taxon>
        <taxon>Pocilloporidae</taxon>
        <taxon>Pocillopora</taxon>
    </lineage>
</organism>
<proteinExistence type="predicted"/>
<evidence type="ECO:0000313" key="2">
    <source>
        <dbReference type="EMBL" id="CAH3147415.1"/>
    </source>
</evidence>
<evidence type="ECO:0000313" key="3">
    <source>
        <dbReference type="Proteomes" id="UP001159428"/>
    </source>
</evidence>
<gene>
    <name evidence="2" type="ORF">PMEA_00023386</name>
</gene>
<sequence>MFKEPAIRVPSLVRLREIAQDTGLDVPESDLRSYQEAISTILADTYQRLYELPDPKLPVKYPRTPGYRPSPEDNPYNAWFWRCNIQGASRGKLHGKTVAIKDNTCIAGLPLMNGSRLLEGFISDTDATVVTRILDAGGRIIGKAACENLSYDAGSFTSVTGPVLNPYNCKRMAYGSSSGSAALVAGGHVDMALGGDQGGSIRMPAAACGIVGLKPTYGLVPYTGIMQMEFTLDHVGPMARTVYDTALMLEVIAGLDGDLDPRQPRDLYIDETYTSKLSGEISHLKLGILKEGFGLFSSEPDVDKLVRKAADHLGSASGALVEDVSVAMHYEGASILQGICAEGVTRAIFEAGFGTSSKMYYDRTLHEAFSRGLKTHLNDLPITIKKDILLGRFLLTEYNGIFYSKSQNLGRELCRAYDKVLEDYDVLLMPTIPKKAQSFPPVKPSIADYLRKVSYIGFITFNTAPFNVTGHPALSINAGFSDGLPVGMMIVGRKFDEATVLNVAYAYEKIRHAEDNICLIE</sequence>
<dbReference type="PANTHER" id="PTHR11895:SF170">
    <property type="entry name" value="AMIDASE"/>
    <property type="match status" value="1"/>
</dbReference>
<accession>A0AAU9XGB8</accession>
<evidence type="ECO:0000259" key="1">
    <source>
        <dbReference type="Pfam" id="PF01425"/>
    </source>
</evidence>
<dbReference type="GO" id="GO:0003824">
    <property type="term" value="F:catalytic activity"/>
    <property type="evidence" value="ECO:0007669"/>
    <property type="project" value="InterPro"/>
</dbReference>
<dbReference type="EMBL" id="CALNXJ010000043">
    <property type="protein sequence ID" value="CAH3147415.1"/>
    <property type="molecule type" value="Genomic_DNA"/>
</dbReference>
<feature type="domain" description="Amidase" evidence="1">
    <location>
        <begin position="87"/>
        <end position="501"/>
    </location>
</feature>
<comment type="caution">
    <text evidence="2">The sequence shown here is derived from an EMBL/GenBank/DDBJ whole genome shotgun (WGS) entry which is preliminary data.</text>
</comment>
<dbReference type="Pfam" id="PF01425">
    <property type="entry name" value="Amidase"/>
    <property type="match status" value="1"/>
</dbReference>
<dbReference type="AlphaFoldDB" id="A0AAU9XGB8"/>
<dbReference type="SUPFAM" id="SSF75304">
    <property type="entry name" value="Amidase signature (AS) enzymes"/>
    <property type="match status" value="1"/>
</dbReference>
<dbReference type="Gene3D" id="3.90.1300.10">
    <property type="entry name" value="Amidase signature (AS) domain"/>
    <property type="match status" value="1"/>
</dbReference>
<dbReference type="InterPro" id="IPR023631">
    <property type="entry name" value="Amidase_dom"/>
</dbReference>
<name>A0AAU9XGB8_9CNID</name>
<dbReference type="InterPro" id="IPR000120">
    <property type="entry name" value="Amidase"/>
</dbReference>
<dbReference type="InterPro" id="IPR036928">
    <property type="entry name" value="AS_sf"/>
</dbReference>
<protein>
    <recommendedName>
        <fullName evidence="1">Amidase domain-containing protein</fullName>
    </recommendedName>
</protein>